<name>A0AAN9H3A8_9TELE</name>
<feature type="domain" description="B box-type" evidence="11">
    <location>
        <begin position="147"/>
        <end position="187"/>
    </location>
</feature>
<keyword evidence="13" id="KW-1185">Reference proteome</keyword>
<keyword evidence="8" id="KW-0040">ANK repeat</keyword>
<dbReference type="Gene3D" id="3.30.40.10">
    <property type="entry name" value="Zinc/RING finger domain, C3HC4 (zinc finger)"/>
    <property type="match status" value="1"/>
</dbReference>
<dbReference type="EMBL" id="JAYKXH010000012">
    <property type="protein sequence ID" value="KAK7150333.1"/>
    <property type="molecule type" value="Genomic_DNA"/>
</dbReference>
<dbReference type="InterPro" id="IPR051051">
    <property type="entry name" value="E3_ubiq-ligase_TRIM/RNF"/>
</dbReference>
<accession>A0AAN9H3A8</accession>
<evidence type="ECO:0000256" key="7">
    <source>
        <dbReference type="ARBA" id="ARBA00022833"/>
    </source>
</evidence>
<dbReference type="CDD" id="cd19802">
    <property type="entry name" value="Bbox1_TRIM8-like"/>
    <property type="match status" value="1"/>
</dbReference>
<evidence type="ECO:0000256" key="8">
    <source>
        <dbReference type="ARBA" id="ARBA00023043"/>
    </source>
</evidence>
<gene>
    <name evidence="12" type="ORF">R3I93_011552</name>
</gene>
<keyword evidence="3" id="KW-0479">Metal-binding</keyword>
<dbReference type="PROSITE" id="PS50119">
    <property type="entry name" value="ZF_BBOX"/>
    <property type="match status" value="1"/>
</dbReference>
<sequence length="769" mass="85692">MAEAILGDDQDQYSCSICLDLLNDPVTIPCGHSYCSSCINECWTTPDHKKTYKCPQCRHAFNSKPPLNKNTILAEIMEKLRLRTKLLMSEAAQSLAGPGDIACDFCAGEVFKAVKSCLECRASYCEIHVHPHYNVPALKKHKLVKATVMPICSKHDKLLEVYCRTDQVCVCMHCLMDDHKGHDTVPSTIERDEKQMKLTATQTKVKQTIHAKEKDLQKMKMDMTSHSDSAKEAVKNCTRDFTELATFIEKRSKEVIEKIKAQEKADLDQGAKLQEKLEGEITELKKREGVLETLLETDDNIHFLQNYESMSSSSGSDVFPSLSFQPCCSFEDINKLVFELTERLKTTCMEETNKTIDKVSDLSTNSPPFDIKVEDTVRVKPSVLIPTHKWGSVTCISIGVVKKIQGKFLTVDFPEQKNWTGVVSEMERVTSAGSDLLTNNASVEIKVGDRVRVKPSVTTPKHNWGRNVTHKSVGVVKDIKGDDSLVVDFPGHANWKGILSEIERVTNDDEIGPSSLESNIKIGDKVRVKPSVVTPTHKWGAVTHKSIGVVKKIQGESLTVDFPEQKNWTGIVSEMEIVASADSDIKCDSLIVDFPEHANWKEIYSEMELVTKDDEFGSSSLESNIKIGDKVRVRPSVVTPTHKWGAVTHKSIGVVKKIQGESLTADFPEHKNWTGLVSEMELVTGSCADLSTKKVSVDIKVGDRVRVKPSITTPKHNWGEHVTHTSVGVVKDIKFEDVIVEFPKHKDWKGILSEMELINDSEADVSGSS</sequence>
<feature type="domain" description="RING-type" evidence="10">
    <location>
        <begin position="15"/>
        <end position="58"/>
    </location>
</feature>
<keyword evidence="4" id="KW-0677">Repeat</keyword>
<dbReference type="PANTHER" id="PTHR25465">
    <property type="entry name" value="B-BOX DOMAIN CONTAINING"/>
    <property type="match status" value="1"/>
</dbReference>
<dbReference type="PROSITE" id="PS00518">
    <property type="entry name" value="ZF_RING_1"/>
    <property type="match status" value="1"/>
</dbReference>
<dbReference type="Gene3D" id="4.10.830.40">
    <property type="match status" value="1"/>
</dbReference>
<dbReference type="Pfam" id="PF00643">
    <property type="entry name" value="zf-B_box"/>
    <property type="match status" value="1"/>
</dbReference>
<dbReference type="Pfam" id="PF18346">
    <property type="entry name" value="SH3_15"/>
    <property type="match status" value="2"/>
</dbReference>
<evidence type="ECO:0000256" key="1">
    <source>
        <dbReference type="ARBA" id="ARBA00004906"/>
    </source>
</evidence>
<evidence type="ECO:0000256" key="5">
    <source>
        <dbReference type="ARBA" id="ARBA00022771"/>
    </source>
</evidence>
<dbReference type="InterPro" id="IPR017907">
    <property type="entry name" value="Znf_RING_CS"/>
</dbReference>
<evidence type="ECO:0000256" key="6">
    <source>
        <dbReference type="ARBA" id="ARBA00022786"/>
    </source>
</evidence>
<dbReference type="Pfam" id="PF15227">
    <property type="entry name" value="zf-C3HC4_4"/>
    <property type="match status" value="1"/>
</dbReference>
<dbReference type="GO" id="GO:0016740">
    <property type="term" value="F:transferase activity"/>
    <property type="evidence" value="ECO:0007669"/>
    <property type="project" value="UniProtKB-KW"/>
</dbReference>
<dbReference type="CDD" id="cd19769">
    <property type="entry name" value="Bbox2_TRIM16-like"/>
    <property type="match status" value="1"/>
</dbReference>
<dbReference type="SMART" id="SM00336">
    <property type="entry name" value="BBOX"/>
    <property type="match status" value="1"/>
</dbReference>
<dbReference type="Pfam" id="PF25600">
    <property type="entry name" value="TRIM_CC"/>
    <property type="match status" value="1"/>
</dbReference>
<dbReference type="SUPFAM" id="SSF57850">
    <property type="entry name" value="RING/U-box"/>
    <property type="match status" value="1"/>
</dbReference>
<keyword evidence="5 9" id="KW-0863">Zinc-finger</keyword>
<evidence type="ECO:0000259" key="11">
    <source>
        <dbReference type="PROSITE" id="PS50119"/>
    </source>
</evidence>
<proteinExistence type="predicted"/>
<reference evidence="12 13" key="1">
    <citation type="submission" date="2024-02" db="EMBL/GenBank/DDBJ databases">
        <title>Chromosome-level genome assembly of the Eurasian Minnow (Phoxinus phoxinus).</title>
        <authorList>
            <person name="Oriowo T.O."/>
            <person name="Martin S."/>
            <person name="Stange M."/>
            <person name="Chrysostomakis Y."/>
            <person name="Brown T."/>
            <person name="Winkler S."/>
            <person name="Kukowka S."/>
            <person name="Myers E.W."/>
            <person name="Bohne A."/>
        </authorList>
    </citation>
    <scope>NUCLEOTIDE SEQUENCE [LARGE SCALE GENOMIC DNA]</scope>
    <source>
        <strain evidence="12">ZFMK-TIS-60720</strain>
        <tissue evidence="12">Whole Organism</tissue>
    </source>
</reference>
<dbReference type="InterPro" id="IPR058030">
    <property type="entry name" value="TRIM8/14/16/25/29/45/65_CC"/>
</dbReference>
<comment type="caution">
    <text evidence="12">The sequence shown here is derived from an EMBL/GenBank/DDBJ whole genome shotgun (WGS) entry which is preliminary data.</text>
</comment>
<dbReference type="InterPro" id="IPR040847">
    <property type="entry name" value="SH3_15"/>
</dbReference>
<dbReference type="SMART" id="SM00184">
    <property type="entry name" value="RING"/>
    <property type="match status" value="1"/>
</dbReference>
<evidence type="ECO:0000256" key="2">
    <source>
        <dbReference type="ARBA" id="ARBA00022679"/>
    </source>
</evidence>
<evidence type="ECO:0000256" key="9">
    <source>
        <dbReference type="PROSITE-ProRule" id="PRU00024"/>
    </source>
</evidence>
<dbReference type="Gene3D" id="3.30.160.60">
    <property type="entry name" value="Classic Zinc Finger"/>
    <property type="match status" value="1"/>
</dbReference>
<organism evidence="12 13">
    <name type="scientific">Phoxinus phoxinus</name>
    <name type="common">Eurasian minnow</name>
    <dbReference type="NCBI Taxonomy" id="58324"/>
    <lineage>
        <taxon>Eukaryota</taxon>
        <taxon>Metazoa</taxon>
        <taxon>Chordata</taxon>
        <taxon>Craniata</taxon>
        <taxon>Vertebrata</taxon>
        <taxon>Euteleostomi</taxon>
        <taxon>Actinopterygii</taxon>
        <taxon>Neopterygii</taxon>
        <taxon>Teleostei</taxon>
        <taxon>Ostariophysi</taxon>
        <taxon>Cypriniformes</taxon>
        <taxon>Leuciscidae</taxon>
        <taxon>Phoxininae</taxon>
        <taxon>Phoxinus</taxon>
    </lineage>
</organism>
<dbReference type="PROSITE" id="PS50089">
    <property type="entry name" value="ZF_RING_2"/>
    <property type="match status" value="1"/>
</dbReference>
<protein>
    <submittedName>
        <fullName evidence="12">Uncharacterized protein</fullName>
    </submittedName>
</protein>
<evidence type="ECO:0000259" key="10">
    <source>
        <dbReference type="PROSITE" id="PS50089"/>
    </source>
</evidence>
<dbReference type="InterPro" id="IPR000315">
    <property type="entry name" value="Znf_B-box"/>
</dbReference>
<dbReference type="SUPFAM" id="SSF57845">
    <property type="entry name" value="B-box zinc-binding domain"/>
    <property type="match status" value="1"/>
</dbReference>
<evidence type="ECO:0000313" key="13">
    <source>
        <dbReference type="Proteomes" id="UP001364617"/>
    </source>
</evidence>
<dbReference type="Proteomes" id="UP001364617">
    <property type="component" value="Unassembled WGS sequence"/>
</dbReference>
<dbReference type="InterPro" id="IPR013083">
    <property type="entry name" value="Znf_RING/FYVE/PHD"/>
</dbReference>
<dbReference type="PANTHER" id="PTHR25465:SF75">
    <property type="entry name" value="E3 UBIQUITIN_ISG15 LIGASE TRIM25-RELATED"/>
    <property type="match status" value="1"/>
</dbReference>
<evidence type="ECO:0000256" key="3">
    <source>
        <dbReference type="ARBA" id="ARBA00022723"/>
    </source>
</evidence>
<keyword evidence="7" id="KW-0862">Zinc</keyword>
<dbReference type="AlphaFoldDB" id="A0AAN9H3A8"/>
<evidence type="ECO:0000256" key="4">
    <source>
        <dbReference type="ARBA" id="ARBA00022737"/>
    </source>
</evidence>
<dbReference type="GO" id="GO:0008270">
    <property type="term" value="F:zinc ion binding"/>
    <property type="evidence" value="ECO:0007669"/>
    <property type="project" value="UniProtKB-KW"/>
</dbReference>
<comment type="pathway">
    <text evidence="1">Protein modification; protein ubiquitination.</text>
</comment>
<keyword evidence="2" id="KW-0808">Transferase</keyword>
<dbReference type="InterPro" id="IPR001841">
    <property type="entry name" value="Znf_RING"/>
</dbReference>
<keyword evidence="6" id="KW-0833">Ubl conjugation pathway</keyword>
<evidence type="ECO:0000313" key="12">
    <source>
        <dbReference type="EMBL" id="KAK7150333.1"/>
    </source>
</evidence>